<evidence type="ECO:0000313" key="2">
    <source>
        <dbReference type="EMBL" id="TKH12184.1"/>
    </source>
</evidence>
<protein>
    <submittedName>
        <fullName evidence="2">PTS ascorbate transporter subunit IIC</fullName>
    </submittedName>
</protein>
<reference evidence="2 3" key="1">
    <citation type="journal article" date="2019" name="Environ. Microbiol.">
        <title>An active ?-lactamase is a part of an orchestrated cell wall stress resistance network of Bacillus subtilis and related rhizosphere species.</title>
        <authorList>
            <person name="Bucher T."/>
            <person name="Keren-Paz A."/>
            <person name="Hausser J."/>
            <person name="Olender T."/>
            <person name="Cytryn E."/>
            <person name="Kolodkin-Gal I."/>
        </authorList>
    </citation>
    <scope>NUCLEOTIDE SEQUENCE [LARGE SCALE GENOMIC DNA]</scope>
    <source>
        <strain evidence="2 3">I71</strain>
    </source>
</reference>
<dbReference type="AlphaFoldDB" id="A0A4U2MMD0"/>
<dbReference type="Proteomes" id="UP000306037">
    <property type="component" value="Unassembled WGS sequence"/>
</dbReference>
<gene>
    <name evidence="2" type="ORF">FC694_22480</name>
</gene>
<comment type="caution">
    <text evidence="2">The sequence shown here is derived from an EMBL/GenBank/DDBJ whole genome shotgun (WGS) entry which is preliminary data.</text>
</comment>
<keyword evidence="1" id="KW-1133">Transmembrane helix</keyword>
<name>A0A4U2MMD0_9BACI</name>
<evidence type="ECO:0000256" key="1">
    <source>
        <dbReference type="SAM" id="Phobius"/>
    </source>
</evidence>
<evidence type="ECO:0000313" key="3">
    <source>
        <dbReference type="Proteomes" id="UP000306037"/>
    </source>
</evidence>
<keyword evidence="1" id="KW-0812">Transmembrane</keyword>
<organism evidence="2 3">
    <name type="scientific">Bacillus wiedmannii</name>
    <dbReference type="NCBI Taxonomy" id="1890302"/>
    <lineage>
        <taxon>Bacteria</taxon>
        <taxon>Bacillati</taxon>
        <taxon>Bacillota</taxon>
        <taxon>Bacilli</taxon>
        <taxon>Bacillales</taxon>
        <taxon>Bacillaceae</taxon>
        <taxon>Bacillus</taxon>
        <taxon>Bacillus cereus group</taxon>
    </lineage>
</organism>
<dbReference type="EMBL" id="SZOM01000206">
    <property type="protein sequence ID" value="TKH12184.1"/>
    <property type="molecule type" value="Genomic_DNA"/>
</dbReference>
<proteinExistence type="predicted"/>
<keyword evidence="1" id="KW-0472">Membrane</keyword>
<sequence>MLNLGNVWDWDFFWGIFGFLLKSTSPFVLIIVAIIAVGLLIGVIISAVRQKKS</sequence>
<accession>A0A4U2MMD0</accession>
<feature type="transmembrane region" description="Helical" evidence="1">
    <location>
        <begin position="27"/>
        <end position="48"/>
    </location>
</feature>